<feature type="region of interest" description="Disordered" evidence="1">
    <location>
        <begin position="153"/>
        <end position="177"/>
    </location>
</feature>
<feature type="compositionally biased region" description="Low complexity" evidence="1">
    <location>
        <begin position="26"/>
        <end position="66"/>
    </location>
</feature>
<name>A0A401R038_STRNR</name>
<evidence type="ECO:0000313" key="3">
    <source>
        <dbReference type="EMBL" id="GCB90985.1"/>
    </source>
</evidence>
<dbReference type="AlphaFoldDB" id="A0A401R038"/>
<reference evidence="3 4" key="1">
    <citation type="journal article" date="2019" name="Microbiol. Resour. Announc.">
        <title>Draft Genome Sequence of the Most Traditional epsilon-Poly-l-Lysine Producer, Streptomyces albulus NBRC14147.</title>
        <authorList>
            <person name="Yamanaka K."/>
            <person name="Hamano Y."/>
        </authorList>
    </citation>
    <scope>NUCLEOTIDE SEQUENCE [LARGE SCALE GENOMIC DNA]</scope>
    <source>
        <strain evidence="3 4">NBRC 14147</strain>
    </source>
</reference>
<comment type="caution">
    <text evidence="3">The sequence shown here is derived from an EMBL/GenBank/DDBJ whole genome shotgun (WGS) entry which is preliminary data.</text>
</comment>
<evidence type="ECO:0000313" key="4">
    <source>
        <dbReference type="Proteomes" id="UP000288351"/>
    </source>
</evidence>
<feature type="compositionally biased region" description="Pro residues" evidence="1">
    <location>
        <begin position="67"/>
        <end position="81"/>
    </location>
</feature>
<dbReference type="RefSeq" id="WP_242628642.1">
    <property type="nucleotide sequence ID" value="NZ_BHXC01000006.1"/>
</dbReference>
<dbReference type="InterPro" id="IPR002477">
    <property type="entry name" value="Peptidoglycan-bd-like"/>
</dbReference>
<dbReference type="EMBL" id="BHXC01000006">
    <property type="protein sequence ID" value="GCB90985.1"/>
    <property type="molecule type" value="Genomic_DNA"/>
</dbReference>
<gene>
    <name evidence="3" type="ORF">SALB_03696</name>
</gene>
<dbReference type="SUPFAM" id="SSF47090">
    <property type="entry name" value="PGBD-like"/>
    <property type="match status" value="1"/>
</dbReference>
<dbReference type="InterPro" id="IPR036366">
    <property type="entry name" value="PGBDSf"/>
</dbReference>
<proteinExistence type="predicted"/>
<dbReference type="Pfam" id="PF01471">
    <property type="entry name" value="PG_binding_1"/>
    <property type="match status" value="1"/>
</dbReference>
<feature type="region of interest" description="Disordered" evidence="1">
    <location>
        <begin position="1"/>
        <end position="110"/>
    </location>
</feature>
<evidence type="ECO:0000256" key="1">
    <source>
        <dbReference type="SAM" id="MobiDB-lite"/>
    </source>
</evidence>
<dbReference type="InterPro" id="IPR036365">
    <property type="entry name" value="PGBD-like_sf"/>
</dbReference>
<accession>A0A401R038</accession>
<sequence>MAAAAIALGTGVLQGGERDRAAPPDGGAIAPTTTLPTTAGPTRSAPAPERPAPATSRSRHPGATVAPPRPPTPPPTPPPSPVRASGSVAVPTGDVAPSAPPSGPIVLREGSSGPEVVELQGRLRQVALYTGAADGQYGAAVRDAVARYQRTYGVHGDPDGVYGPATRASLEARTPQP</sequence>
<organism evidence="3 4">
    <name type="scientific">Streptomyces noursei</name>
    <name type="common">Streptomyces albulus</name>
    <dbReference type="NCBI Taxonomy" id="1971"/>
    <lineage>
        <taxon>Bacteria</taxon>
        <taxon>Bacillati</taxon>
        <taxon>Actinomycetota</taxon>
        <taxon>Actinomycetes</taxon>
        <taxon>Kitasatosporales</taxon>
        <taxon>Streptomycetaceae</taxon>
        <taxon>Streptomyces</taxon>
    </lineage>
</organism>
<evidence type="ECO:0000259" key="2">
    <source>
        <dbReference type="Pfam" id="PF01471"/>
    </source>
</evidence>
<protein>
    <submittedName>
        <fullName evidence="3">Peptidoglycan-binding protein</fullName>
    </submittedName>
</protein>
<feature type="domain" description="Peptidoglycan binding-like" evidence="2">
    <location>
        <begin position="112"/>
        <end position="170"/>
    </location>
</feature>
<dbReference type="Proteomes" id="UP000288351">
    <property type="component" value="Unassembled WGS sequence"/>
</dbReference>
<dbReference type="Gene3D" id="1.10.101.10">
    <property type="entry name" value="PGBD-like superfamily/PGBD"/>
    <property type="match status" value="1"/>
</dbReference>